<evidence type="ECO:0000313" key="4">
    <source>
        <dbReference type="Proteomes" id="UP000316125"/>
    </source>
</evidence>
<evidence type="ECO:0000256" key="1">
    <source>
        <dbReference type="ARBA" id="ARBA00023002"/>
    </source>
</evidence>
<accession>A0A4Y5YMH0</accession>
<dbReference type="EMBL" id="CP041040">
    <property type="protein sequence ID" value="QDE33746.1"/>
    <property type="molecule type" value="Genomic_DNA"/>
</dbReference>
<dbReference type="Pfam" id="PF00171">
    <property type="entry name" value="Aldedh"/>
    <property type="match status" value="1"/>
</dbReference>
<dbReference type="Proteomes" id="UP000316125">
    <property type="component" value="Chromosome"/>
</dbReference>
<dbReference type="AlphaFoldDB" id="A0A4Y5YMH0"/>
<dbReference type="OrthoDB" id="136308at2"/>
<feature type="domain" description="Aldehyde dehydrogenase" evidence="2">
    <location>
        <begin position="228"/>
        <end position="356"/>
    </location>
</feature>
<dbReference type="InterPro" id="IPR016161">
    <property type="entry name" value="Ald_DH/histidinol_DH"/>
</dbReference>
<dbReference type="Gene3D" id="3.40.605.10">
    <property type="entry name" value="Aldehyde Dehydrogenase, Chain A, domain 1"/>
    <property type="match status" value="1"/>
</dbReference>
<sequence>MTSATTPAASTTTPEPGEAERDRLDTAIHDLQAGASTWSSLTLAQRVTLLRAVRSSVAAAAEDWANTAAASKGLDGRHPLRGEEWLSGPYSVLGALDAYIATLSRLANGTNPLDGITIDRAPGGRTRVHAFPLTGIDRFLLSGYTGEVWLEPGVTPNGARAAAGLAQRTPSGSGGVGLVLGAGNITSIPVLDVFYELLAHNRTALLKVNPTQDALVPIYKRALAPLIGPGLLRITRGGPEVGAYLTGHPDLAHVHVTGSDATFNAIVWGTGAAATRRRRENRPLLKKPITAELGGVSPIIVVPGEWTEADLTYQAEHVATMRLQNSGHNCIAGQVVILSSDWAQADDFRAALRRAYANAPERPIWYPGAPSRMHLATDAYPDALVLGDRLLVEISENDDATALQSTEYFAPVLGVVSVPGTGQEFLDGAVAYANERLQGTLGANLLIDPSTEKMLGAGFDRSIAALRYGSIAINGWTAFGFITPTMTWGGFPGSTIADVGSGIGIVHNALLLDRVERSVIRGPFRPFPRSLPIVNGGGRFSILPKPPWFVSSRTGAAVSEGLTRFRANGGTIGLLKTLTAALRA</sequence>
<dbReference type="InterPro" id="IPR016162">
    <property type="entry name" value="Ald_DH_N"/>
</dbReference>
<name>A0A4Y5YMH0_9MICO</name>
<keyword evidence="1" id="KW-0560">Oxidoreductase</keyword>
<gene>
    <name evidence="3" type="ORF">FIV50_02390</name>
</gene>
<protein>
    <submittedName>
        <fullName evidence="3">Aldehyde dehydrogenase</fullName>
    </submittedName>
</protein>
<dbReference type="PANTHER" id="PTHR43353">
    <property type="entry name" value="SUCCINATE-SEMIALDEHYDE DEHYDROGENASE, MITOCHONDRIAL"/>
    <property type="match status" value="1"/>
</dbReference>
<dbReference type="PANTHER" id="PTHR43353:SF5">
    <property type="entry name" value="SUCCINATE-SEMIALDEHYDE DEHYDROGENASE, MITOCHONDRIAL"/>
    <property type="match status" value="1"/>
</dbReference>
<dbReference type="InterPro" id="IPR015590">
    <property type="entry name" value="Aldehyde_DH_dom"/>
</dbReference>
<organism evidence="3 4">
    <name type="scientific">Microbacterium foliorum</name>
    <dbReference type="NCBI Taxonomy" id="104336"/>
    <lineage>
        <taxon>Bacteria</taxon>
        <taxon>Bacillati</taxon>
        <taxon>Actinomycetota</taxon>
        <taxon>Actinomycetes</taxon>
        <taxon>Micrococcales</taxon>
        <taxon>Microbacteriaceae</taxon>
        <taxon>Microbacterium</taxon>
    </lineage>
</organism>
<reference evidence="3 4" key="1">
    <citation type="submission" date="2019-06" db="EMBL/GenBank/DDBJ databases">
        <title>Complete genome of Microbacterium foliorum M2.</title>
        <authorList>
            <person name="Cao G."/>
        </authorList>
    </citation>
    <scope>NUCLEOTIDE SEQUENCE [LARGE SCALE GENOMIC DNA]</scope>
    <source>
        <strain evidence="3 4">M2</strain>
    </source>
</reference>
<dbReference type="InterPro" id="IPR016163">
    <property type="entry name" value="Ald_DH_C"/>
</dbReference>
<dbReference type="Gene3D" id="3.40.309.10">
    <property type="entry name" value="Aldehyde Dehydrogenase, Chain A, domain 2"/>
    <property type="match status" value="1"/>
</dbReference>
<evidence type="ECO:0000313" key="3">
    <source>
        <dbReference type="EMBL" id="QDE33746.1"/>
    </source>
</evidence>
<evidence type="ECO:0000259" key="2">
    <source>
        <dbReference type="Pfam" id="PF00171"/>
    </source>
</evidence>
<dbReference type="RefSeq" id="WP_140036032.1">
    <property type="nucleotide sequence ID" value="NZ_CP041040.1"/>
</dbReference>
<dbReference type="SUPFAM" id="SSF53720">
    <property type="entry name" value="ALDH-like"/>
    <property type="match status" value="1"/>
</dbReference>
<dbReference type="GO" id="GO:0016620">
    <property type="term" value="F:oxidoreductase activity, acting on the aldehyde or oxo group of donors, NAD or NADP as acceptor"/>
    <property type="evidence" value="ECO:0007669"/>
    <property type="project" value="InterPro"/>
</dbReference>
<dbReference type="InterPro" id="IPR050740">
    <property type="entry name" value="Aldehyde_DH_Superfamily"/>
</dbReference>
<proteinExistence type="predicted"/>